<dbReference type="GO" id="GO:0042545">
    <property type="term" value="P:cell wall modification"/>
    <property type="evidence" value="ECO:0007669"/>
    <property type="project" value="UniProtKB-UniRule"/>
</dbReference>
<organism evidence="13 14">
    <name type="scientific">Panicum hallii var. hallii</name>
    <dbReference type="NCBI Taxonomy" id="1504633"/>
    <lineage>
        <taxon>Eukaryota</taxon>
        <taxon>Viridiplantae</taxon>
        <taxon>Streptophyta</taxon>
        <taxon>Embryophyta</taxon>
        <taxon>Tracheophyta</taxon>
        <taxon>Spermatophyta</taxon>
        <taxon>Magnoliopsida</taxon>
        <taxon>Liliopsida</taxon>
        <taxon>Poales</taxon>
        <taxon>Poaceae</taxon>
        <taxon>PACMAD clade</taxon>
        <taxon>Panicoideae</taxon>
        <taxon>Panicodae</taxon>
        <taxon>Paniceae</taxon>
        <taxon>Panicinae</taxon>
        <taxon>Panicum</taxon>
        <taxon>Panicum sect. Panicum</taxon>
    </lineage>
</organism>
<feature type="domain" description="Pectinesterase catalytic" evidence="12">
    <location>
        <begin position="184"/>
        <end position="483"/>
    </location>
</feature>
<feature type="compositionally biased region" description="Low complexity" evidence="11">
    <location>
        <begin position="513"/>
        <end position="545"/>
    </location>
</feature>
<keyword evidence="14" id="KW-1185">Reference proteome</keyword>
<dbReference type="EMBL" id="CM009756">
    <property type="protein sequence ID" value="PUZ45852.1"/>
    <property type="molecule type" value="Genomic_DNA"/>
</dbReference>
<feature type="region of interest" description="Disordered" evidence="11">
    <location>
        <begin position="489"/>
        <end position="598"/>
    </location>
</feature>
<dbReference type="PANTHER" id="PTHR31321:SF91">
    <property type="entry name" value="PECTINESTERASE"/>
    <property type="match status" value="1"/>
</dbReference>
<comment type="similarity">
    <text evidence="2">Belongs to the pectinesterase family.</text>
</comment>
<evidence type="ECO:0000256" key="8">
    <source>
        <dbReference type="ARBA" id="ARBA00057335"/>
    </source>
</evidence>
<evidence type="ECO:0000256" key="7">
    <source>
        <dbReference type="ARBA" id="ARBA00047928"/>
    </source>
</evidence>
<evidence type="ECO:0000256" key="1">
    <source>
        <dbReference type="ARBA" id="ARBA00005184"/>
    </source>
</evidence>
<dbReference type="PROSITE" id="PS00503">
    <property type="entry name" value="PECTINESTERASE_2"/>
    <property type="match status" value="1"/>
</dbReference>
<dbReference type="OrthoDB" id="2019149at2759"/>
<dbReference type="FunFam" id="2.160.20.10:FF:000013">
    <property type="entry name" value="Pectinesterase"/>
    <property type="match status" value="1"/>
</dbReference>
<dbReference type="Gramene" id="PUZ45852">
    <property type="protein sequence ID" value="PUZ45852"/>
    <property type="gene ID" value="GQ55_8G257700"/>
</dbReference>
<feature type="compositionally biased region" description="Basic and acidic residues" evidence="11">
    <location>
        <begin position="585"/>
        <end position="598"/>
    </location>
</feature>
<evidence type="ECO:0000256" key="6">
    <source>
        <dbReference type="ARBA" id="ARBA00023180"/>
    </source>
</evidence>
<dbReference type="InterPro" id="IPR033131">
    <property type="entry name" value="Pectinesterase_Asp_AS"/>
</dbReference>
<keyword evidence="6" id="KW-0325">Glycoprotein</keyword>
<evidence type="ECO:0000256" key="10">
    <source>
        <dbReference type="RuleBase" id="RU000589"/>
    </source>
</evidence>
<comment type="catalytic activity">
    <reaction evidence="7 10">
        <text>[(1-&gt;4)-alpha-D-galacturonosyl methyl ester](n) + n H2O = [(1-&gt;4)-alpha-D-galacturonosyl](n) + n methanol + n H(+)</text>
        <dbReference type="Rhea" id="RHEA:22380"/>
        <dbReference type="Rhea" id="RHEA-COMP:14570"/>
        <dbReference type="Rhea" id="RHEA-COMP:14573"/>
        <dbReference type="ChEBI" id="CHEBI:15377"/>
        <dbReference type="ChEBI" id="CHEBI:15378"/>
        <dbReference type="ChEBI" id="CHEBI:17790"/>
        <dbReference type="ChEBI" id="CHEBI:140522"/>
        <dbReference type="ChEBI" id="CHEBI:140523"/>
        <dbReference type="EC" id="3.1.1.11"/>
    </reaction>
</comment>
<comment type="pathway">
    <text evidence="1 10">Glycan metabolism; pectin degradation; 2-dehydro-3-deoxy-D-gluconate from pectin: step 1/5.</text>
</comment>
<evidence type="ECO:0000259" key="12">
    <source>
        <dbReference type="Pfam" id="PF01095"/>
    </source>
</evidence>
<evidence type="ECO:0000256" key="11">
    <source>
        <dbReference type="SAM" id="MobiDB-lite"/>
    </source>
</evidence>
<dbReference type="EC" id="3.1.1.11" evidence="3 10"/>
<dbReference type="Proteomes" id="UP000244336">
    <property type="component" value="Chromosome 8"/>
</dbReference>
<feature type="compositionally biased region" description="Pro residues" evidence="11">
    <location>
        <begin position="42"/>
        <end position="55"/>
    </location>
</feature>
<protein>
    <recommendedName>
        <fullName evidence="3 10">Pectinesterase</fullName>
        <ecNumber evidence="3 10">3.1.1.11</ecNumber>
    </recommendedName>
</protein>
<dbReference type="InterPro" id="IPR011050">
    <property type="entry name" value="Pectin_lyase_fold/virulence"/>
</dbReference>
<sequence>MHPPWPQKQAASGNVRACAHGGGGAPELARPRLSARSAQHCPAPPPTAHRPPPTLKTPTATPLLVVPDRRTERLHKCPAASMHRPRPTMAKPLLVVLAAFLASSLLPRSAAFGVAPGAPGGAAASGVAPGAPGGGGAGFGNWIAMNQQSYATNMALYAMKAAGDGAKALDANLTAAEDKKVSYVVDPSGGGDYATIKAALDDIPAGNTKRVVLNLKPGVVYREKLFLNSSKPFVTFLSDPSSPATIVWNDTAATTGEDGKPLGTVGSTSVAVESDYFVARGVVFKNDAPLAKPGAKGGQAVALRVFGTKAAFFNCTIDGGQDTLYDHKGLHYFKDCTIRGSVDFIFGFGRSLYEGCRIESVVKEVAVLTAQQRTKSIEGAIDSGFSFKNCSIGGVKGGQIYLGRAWGDSSRVVYAYTEMGEEVVPIGWDGWNVAKPESSGIYYGEFKCSGPGADAKKKKRVGWALDLTEAQAKPFVGTHYIFGDSWIQEPSSSTSGSSAGGGKAAGAKKLKQQAEQGAEAPAAEADTATTATKDAKAGKTSAGTTEDAKAEKTSSSATKDAEEETSTSAASEDVKAEKTLAATKGTKEAEETPAATKE</sequence>
<dbReference type="Pfam" id="PF01095">
    <property type="entry name" value="Pectinesterase"/>
    <property type="match status" value="1"/>
</dbReference>
<name>A0A2T7CR94_9POAL</name>
<keyword evidence="5 10" id="KW-0063">Aspartyl esterase</keyword>
<evidence type="ECO:0000313" key="13">
    <source>
        <dbReference type="EMBL" id="PUZ45852.1"/>
    </source>
</evidence>
<dbReference type="InterPro" id="IPR000070">
    <property type="entry name" value="Pectinesterase_cat"/>
</dbReference>
<dbReference type="InterPro" id="IPR012334">
    <property type="entry name" value="Pectin_lyas_fold"/>
</dbReference>
<dbReference type="STRING" id="1504633.A0A2T7CR94"/>
<feature type="active site" evidence="9">
    <location>
        <position position="343"/>
    </location>
</feature>
<dbReference type="UniPathway" id="UPA00545">
    <property type="reaction ID" value="UER00823"/>
</dbReference>
<evidence type="ECO:0000256" key="9">
    <source>
        <dbReference type="PROSITE-ProRule" id="PRU10040"/>
    </source>
</evidence>
<dbReference type="Gene3D" id="2.160.20.10">
    <property type="entry name" value="Single-stranded right-handed beta-helix, Pectin lyase-like"/>
    <property type="match status" value="1"/>
</dbReference>
<gene>
    <name evidence="13" type="ORF">GQ55_8G257700</name>
</gene>
<evidence type="ECO:0000256" key="3">
    <source>
        <dbReference type="ARBA" id="ARBA00013229"/>
    </source>
</evidence>
<dbReference type="GO" id="GO:0045490">
    <property type="term" value="P:pectin catabolic process"/>
    <property type="evidence" value="ECO:0007669"/>
    <property type="project" value="UniProtKB-UniRule"/>
</dbReference>
<reference evidence="13 14" key="1">
    <citation type="submission" date="2018-04" db="EMBL/GenBank/DDBJ databases">
        <title>WGS assembly of Panicum hallii var. hallii HAL2.</title>
        <authorList>
            <person name="Lovell J."/>
            <person name="Jenkins J."/>
            <person name="Lowry D."/>
            <person name="Mamidi S."/>
            <person name="Sreedasyam A."/>
            <person name="Weng X."/>
            <person name="Barry K."/>
            <person name="Bonette J."/>
            <person name="Campitelli B."/>
            <person name="Daum C."/>
            <person name="Gordon S."/>
            <person name="Gould B."/>
            <person name="Lipzen A."/>
            <person name="MacQueen A."/>
            <person name="Palacio-Mejia J."/>
            <person name="Plott C."/>
            <person name="Shakirov E."/>
            <person name="Shu S."/>
            <person name="Yoshinaga Y."/>
            <person name="Zane M."/>
            <person name="Rokhsar D."/>
            <person name="Grimwood J."/>
            <person name="Schmutz J."/>
            <person name="Juenger T."/>
        </authorList>
    </citation>
    <scope>NUCLEOTIDE SEQUENCE [LARGE SCALE GENOMIC DNA]</scope>
    <source>
        <strain evidence="14">cv. HAL2</strain>
    </source>
</reference>
<accession>A0A2T7CR94</accession>
<evidence type="ECO:0000256" key="2">
    <source>
        <dbReference type="ARBA" id="ARBA00008891"/>
    </source>
</evidence>
<evidence type="ECO:0000313" key="14">
    <source>
        <dbReference type="Proteomes" id="UP000244336"/>
    </source>
</evidence>
<dbReference type="AlphaFoldDB" id="A0A2T7CR94"/>
<dbReference type="GO" id="GO:0030599">
    <property type="term" value="F:pectinesterase activity"/>
    <property type="evidence" value="ECO:0007669"/>
    <property type="project" value="UniProtKB-UniRule"/>
</dbReference>
<dbReference type="PANTHER" id="PTHR31321">
    <property type="entry name" value="ACYL-COA THIOESTER HYDROLASE YBHC-RELATED"/>
    <property type="match status" value="1"/>
</dbReference>
<evidence type="ECO:0000256" key="4">
    <source>
        <dbReference type="ARBA" id="ARBA00022801"/>
    </source>
</evidence>
<evidence type="ECO:0000256" key="5">
    <source>
        <dbReference type="ARBA" id="ARBA00023085"/>
    </source>
</evidence>
<feature type="region of interest" description="Disordered" evidence="11">
    <location>
        <begin position="1"/>
        <end position="62"/>
    </location>
</feature>
<comment type="function">
    <text evidence="8">Acts in the modification of cell walls via demethylesterification of cell wall pectin.</text>
</comment>
<dbReference type="SUPFAM" id="SSF51126">
    <property type="entry name" value="Pectin lyase-like"/>
    <property type="match status" value="1"/>
</dbReference>
<keyword evidence="4 10" id="KW-0378">Hydrolase</keyword>
<proteinExistence type="inferred from homology"/>